<gene>
    <name evidence="1" type="ORF">E5329_11860</name>
</gene>
<reference evidence="1" key="1">
    <citation type="submission" date="2019-04" db="EMBL/GenBank/DDBJ databases">
        <title>Microbes associate with the intestines of laboratory mice.</title>
        <authorList>
            <person name="Navarre W."/>
            <person name="Wong E."/>
            <person name="Huang K."/>
            <person name="Tropini C."/>
            <person name="Ng K."/>
            <person name="Yu B."/>
        </authorList>
    </citation>
    <scope>NUCLEOTIDE SEQUENCE</scope>
    <source>
        <strain evidence="1">NM01_1-7b</strain>
    </source>
</reference>
<dbReference type="EMBL" id="SRYA01000021">
    <property type="protein sequence ID" value="TGY96007.1"/>
    <property type="molecule type" value="Genomic_DNA"/>
</dbReference>
<dbReference type="Proteomes" id="UP000304953">
    <property type="component" value="Unassembled WGS sequence"/>
</dbReference>
<comment type="caution">
    <text evidence="1">The sequence shown here is derived from an EMBL/GenBank/DDBJ whole genome shotgun (WGS) entry which is preliminary data.</text>
</comment>
<evidence type="ECO:0000313" key="2">
    <source>
        <dbReference type="Proteomes" id="UP000304953"/>
    </source>
</evidence>
<keyword evidence="2" id="KW-1185">Reference proteome</keyword>
<accession>A0AC61RVT5</accession>
<evidence type="ECO:0000313" key="1">
    <source>
        <dbReference type="EMBL" id="TGY96007.1"/>
    </source>
</evidence>
<protein>
    <submittedName>
        <fullName evidence="1">YitT family protein</fullName>
    </submittedName>
</protein>
<organism evidence="1 2">
    <name type="scientific">Petralouisia muris</name>
    <dbReference type="NCBI Taxonomy" id="3032872"/>
    <lineage>
        <taxon>Bacteria</taxon>
        <taxon>Bacillati</taxon>
        <taxon>Bacillota</taxon>
        <taxon>Clostridia</taxon>
        <taxon>Lachnospirales</taxon>
        <taxon>Lachnospiraceae</taxon>
        <taxon>Petralouisia</taxon>
    </lineage>
</organism>
<proteinExistence type="predicted"/>
<sequence length="293" mass="32256">MNRLLAYRRTPVFLYLVIIAGTGLLAFAIKCIFDPISLVTGGFTGISILLKELTAVFYEGGIPLWFANIALNLPVFLLAWKIKGKRFIGRTAIATALLSGWLYVIPELDFVSGDYILAALFGGTISGIAMGMILWADATTGGTEMVGALIQCRLKHYSVAQIMQVLDGMIVLAGLYVFGLRPSMYAIVSIFITSKVTDTILEGMKFSKAAYIITDKYEEVSRIIMETLDRGVTGLEARGMYSGEKKCMLYCVVSKKEIVQLKELVHQIDLNAFVIVGDVREVLGEGFIEYRKG</sequence>
<name>A0AC61RVT5_9FIRM</name>